<reference evidence="2 3" key="1">
    <citation type="submission" date="2019-01" db="EMBL/GenBank/DDBJ databases">
        <title>Draft genome sequence of Cellulomonas takizawaensis strain TKZ-21.</title>
        <authorList>
            <person name="Yamamura H."/>
            <person name="Hayashi T."/>
            <person name="Hamada M."/>
            <person name="Serisawa Y."/>
            <person name="Matsuyama K."/>
            <person name="Nakagawa Y."/>
            <person name="Otoguro M."/>
            <person name="Yanagida F."/>
            <person name="Hayakawa M."/>
        </authorList>
    </citation>
    <scope>NUCLEOTIDE SEQUENCE [LARGE SCALE GENOMIC DNA]</scope>
    <source>
        <strain evidence="2 3">NBRC12680</strain>
    </source>
</reference>
<dbReference type="OrthoDB" id="2061990at2"/>
<dbReference type="Pfam" id="PF13302">
    <property type="entry name" value="Acetyltransf_3"/>
    <property type="match status" value="1"/>
</dbReference>
<keyword evidence="3" id="KW-1185">Reference proteome</keyword>
<dbReference type="InterPro" id="IPR000182">
    <property type="entry name" value="GNAT_dom"/>
</dbReference>
<dbReference type="SUPFAM" id="SSF55729">
    <property type="entry name" value="Acyl-CoA N-acyltransferases (Nat)"/>
    <property type="match status" value="1"/>
</dbReference>
<name>A0A402DWL0_9CELL</name>
<comment type="caution">
    <text evidence="2">The sequence shown here is derived from an EMBL/GenBank/DDBJ whole genome shotgun (WGS) entry which is preliminary data.</text>
</comment>
<dbReference type="PANTHER" id="PTHR43441:SF10">
    <property type="entry name" value="ACETYLTRANSFERASE"/>
    <property type="match status" value="1"/>
</dbReference>
<dbReference type="GO" id="GO:0008999">
    <property type="term" value="F:protein-N-terminal-alanine acetyltransferase activity"/>
    <property type="evidence" value="ECO:0007669"/>
    <property type="project" value="TreeGrafter"/>
</dbReference>
<dbReference type="Proteomes" id="UP000289954">
    <property type="component" value="Unassembled WGS sequence"/>
</dbReference>
<feature type="domain" description="N-acetyltransferase" evidence="1">
    <location>
        <begin position="4"/>
        <end position="160"/>
    </location>
</feature>
<organism evidence="2 3">
    <name type="scientific">Cellulomonas biazotea</name>
    <dbReference type="NCBI Taxonomy" id="1709"/>
    <lineage>
        <taxon>Bacteria</taxon>
        <taxon>Bacillati</taxon>
        <taxon>Actinomycetota</taxon>
        <taxon>Actinomycetes</taxon>
        <taxon>Micrococcales</taxon>
        <taxon>Cellulomonadaceae</taxon>
        <taxon>Cellulomonas</taxon>
    </lineage>
</organism>
<dbReference type="RefSeq" id="WP_130783171.1">
    <property type="nucleotide sequence ID" value="NZ_BIMR01000443.1"/>
</dbReference>
<sequence length="179" mass="19330">MTFVEMRRWTTADAGALYSAFVGSPDLARQLGGASLQDVEDCAAFIETRLAAPSASSYQFAVAVDGVAVGNVGVSAVERAHGTAWMSYWIEARVRRQGLATRGLSTAARWAVDELGLFRLELGHRTDNPASCAVATRSGFRPEGVERSKLRYGTERFDVETHARLATDPEPEVALLPLA</sequence>
<dbReference type="GO" id="GO:0005737">
    <property type="term" value="C:cytoplasm"/>
    <property type="evidence" value="ECO:0007669"/>
    <property type="project" value="TreeGrafter"/>
</dbReference>
<dbReference type="AlphaFoldDB" id="A0A402DWL0"/>
<accession>A0A402DWL0</accession>
<dbReference type="InterPro" id="IPR051908">
    <property type="entry name" value="Ribosomal_N-acetyltransferase"/>
</dbReference>
<dbReference type="InterPro" id="IPR016181">
    <property type="entry name" value="Acyl_CoA_acyltransferase"/>
</dbReference>
<proteinExistence type="predicted"/>
<protein>
    <recommendedName>
        <fullName evidence="1">N-acetyltransferase domain-containing protein</fullName>
    </recommendedName>
</protein>
<evidence type="ECO:0000313" key="3">
    <source>
        <dbReference type="Proteomes" id="UP000289954"/>
    </source>
</evidence>
<dbReference type="EMBL" id="BIMR01000443">
    <property type="protein sequence ID" value="GCE78472.1"/>
    <property type="molecule type" value="Genomic_DNA"/>
</dbReference>
<evidence type="ECO:0000259" key="1">
    <source>
        <dbReference type="PROSITE" id="PS51186"/>
    </source>
</evidence>
<dbReference type="GO" id="GO:1990189">
    <property type="term" value="F:protein N-terminal-serine acetyltransferase activity"/>
    <property type="evidence" value="ECO:0007669"/>
    <property type="project" value="TreeGrafter"/>
</dbReference>
<dbReference type="PROSITE" id="PS51186">
    <property type="entry name" value="GNAT"/>
    <property type="match status" value="1"/>
</dbReference>
<gene>
    <name evidence="2" type="ORF">CBZ_35280</name>
</gene>
<dbReference type="PANTHER" id="PTHR43441">
    <property type="entry name" value="RIBOSOMAL-PROTEIN-SERINE ACETYLTRANSFERASE"/>
    <property type="match status" value="1"/>
</dbReference>
<dbReference type="Gene3D" id="3.40.630.30">
    <property type="match status" value="1"/>
</dbReference>
<evidence type="ECO:0000313" key="2">
    <source>
        <dbReference type="EMBL" id="GCE78472.1"/>
    </source>
</evidence>